<protein>
    <recommendedName>
        <fullName evidence="4">C3H1-type domain-containing protein</fullName>
    </recommendedName>
</protein>
<comment type="caution">
    <text evidence="2">The sequence shown here is derived from an EMBL/GenBank/DDBJ whole genome shotgun (WGS) entry which is preliminary data.</text>
</comment>
<feature type="compositionally biased region" description="Pro residues" evidence="1">
    <location>
        <begin position="351"/>
        <end position="365"/>
    </location>
</feature>
<feature type="compositionally biased region" description="Basic and acidic residues" evidence="1">
    <location>
        <begin position="535"/>
        <end position="545"/>
    </location>
</feature>
<feature type="region of interest" description="Disordered" evidence="1">
    <location>
        <begin position="413"/>
        <end position="440"/>
    </location>
</feature>
<reference evidence="2" key="1">
    <citation type="submission" date="2022-12" db="EMBL/GenBank/DDBJ databases">
        <authorList>
            <person name="Webb A."/>
        </authorList>
    </citation>
    <scope>NUCLEOTIDE SEQUENCE</scope>
    <source>
        <strain evidence="2">Hp1</strain>
    </source>
</reference>
<evidence type="ECO:0008006" key="4">
    <source>
        <dbReference type="Google" id="ProtNLM"/>
    </source>
</evidence>
<name>A0AAV0SYZ4_HYABA</name>
<feature type="compositionally biased region" description="Low complexity" evidence="1">
    <location>
        <begin position="111"/>
        <end position="122"/>
    </location>
</feature>
<feature type="region of interest" description="Disordered" evidence="1">
    <location>
        <begin position="104"/>
        <end position="150"/>
    </location>
</feature>
<evidence type="ECO:0000256" key="1">
    <source>
        <dbReference type="SAM" id="MobiDB-lite"/>
    </source>
</evidence>
<feature type="compositionally biased region" description="Basic and acidic residues" evidence="1">
    <location>
        <begin position="123"/>
        <end position="142"/>
    </location>
</feature>
<feature type="region of interest" description="Disordered" evidence="1">
    <location>
        <begin position="465"/>
        <end position="489"/>
    </location>
</feature>
<dbReference type="AlphaFoldDB" id="A0AAV0SYZ4"/>
<dbReference type="EMBL" id="CANTFL010000080">
    <property type="protein sequence ID" value="CAI5711226.1"/>
    <property type="molecule type" value="Genomic_DNA"/>
</dbReference>
<proteinExistence type="predicted"/>
<gene>
    <name evidence="2" type="ORF">HBR001_LOCUS620</name>
</gene>
<evidence type="ECO:0000313" key="3">
    <source>
        <dbReference type="Proteomes" id="UP001162031"/>
    </source>
</evidence>
<feature type="compositionally biased region" description="Low complexity" evidence="1">
    <location>
        <begin position="376"/>
        <end position="392"/>
    </location>
</feature>
<organism evidence="2 3">
    <name type="scientific">Hyaloperonospora brassicae</name>
    <name type="common">Brassica downy mildew</name>
    <name type="synonym">Peronospora brassicae</name>
    <dbReference type="NCBI Taxonomy" id="162125"/>
    <lineage>
        <taxon>Eukaryota</taxon>
        <taxon>Sar</taxon>
        <taxon>Stramenopiles</taxon>
        <taxon>Oomycota</taxon>
        <taxon>Peronosporomycetes</taxon>
        <taxon>Peronosporales</taxon>
        <taxon>Peronosporaceae</taxon>
        <taxon>Hyaloperonospora</taxon>
    </lineage>
</organism>
<sequence>MAATTLRSDRRAADGRVLALQDLLSDFEAKQRALLLMAMDKAVDKAMKKQSEMLEAIRTTVETRHCAAVHEVRDDMARLQPSLLLGTLIGRTMDVQQNPGLVNWMARDDSGSSCSSSSSTTTTRDKTRDETGDSDRNSDKSSDTGSSHGRRCRKDEVLACLAKLRGHLEARQGNAFRSDFEVLLVLYMEYLGIPMEHGARLNNRIEDLYQGLLDKAGAKHELMHLVHRVRWACFGVRAIGNARSHEATLLSESEIFELCGCFSALGAGLPTLALEFNVSKKCRNDSEGSLIPSDKQVLRESSNSGKEMAMLAQLRQAAAAGTSSDQTPFDFIIQLMANNGFHVNNTSASPRGPPASPSNSPPLLPPGFRNDSFTLSGSAPSPSVSVSSKPPGLTDLSLSSLSLHGSNMNGTSSSALNGLNLHGSTMNEGSSTMHGGSSTMSGSTFNGSAFNGSTLNSLNLHSFDSGDRTSSHVPPLSRLGSIGSLNNNASQSVPVPLRYSDKASGVWSQPPLPPSYATPPRKAMHSPMSLGYRDSPPDRSPHSLRAESPVRSSLNPLQMSYRVESQPKAAPQPPAAPQNEVPSQANLALVSTFTLYHHRPTELPRESDRVRKAMFARMLNHMNSLPKATLCPLLPSHDPTCPLSHTYMEVMSYNPLYKRLVCRQPSHYWGSQVSEDESCVCLHIDTGLTWEWMDEARDKRMYCLRGAKCINANCFKSHSFEEMCWYNPSYKIKRCTVRAHDHIARARGTIAPPLDCSYYHIEEGKNADKRDFTAEHDHVGKDIKMLFTERTHKPLADLLEAVRYARAHNL</sequence>
<feature type="region of interest" description="Disordered" evidence="1">
    <location>
        <begin position="344"/>
        <end position="392"/>
    </location>
</feature>
<dbReference type="Proteomes" id="UP001162031">
    <property type="component" value="Unassembled WGS sequence"/>
</dbReference>
<accession>A0AAV0SYZ4</accession>
<feature type="compositionally biased region" description="Polar residues" evidence="1">
    <location>
        <begin position="413"/>
        <end position="428"/>
    </location>
</feature>
<keyword evidence="3" id="KW-1185">Reference proteome</keyword>
<feature type="region of interest" description="Disordered" evidence="1">
    <location>
        <begin position="502"/>
        <end position="554"/>
    </location>
</feature>
<evidence type="ECO:0000313" key="2">
    <source>
        <dbReference type="EMBL" id="CAI5711226.1"/>
    </source>
</evidence>
<feature type="compositionally biased region" description="Low complexity" evidence="1">
    <location>
        <begin position="429"/>
        <end position="440"/>
    </location>
</feature>